<dbReference type="AlphaFoldDB" id="A0A5N7IJS3"/>
<accession>A0A5N7IJS3</accession>
<protein>
    <recommendedName>
        <fullName evidence="3">HNH endonuclease</fullName>
    </recommendedName>
</protein>
<name>A0A5N7IJS3_9CLOT</name>
<dbReference type="EMBL" id="SPSF01000014">
    <property type="protein sequence ID" value="MPQ61222.1"/>
    <property type="molecule type" value="Genomic_DNA"/>
</dbReference>
<dbReference type="Proteomes" id="UP000342249">
    <property type="component" value="Unassembled WGS sequence"/>
</dbReference>
<sequence length="359" mass="41326">MGYCIYYKKSEPDVHFTKREHVIPAGLGGISKLPLGYVSDEANEYFSPLEMEILRDSLLAVNRNNVGPGKRGSLNVKKVKAPTMRVMKKEDSSGENYNIGFVFVGESYIISQIAVDFNDKENSCIPSYRSTVFDIQQGKQTLLDFRKNLIGFFSNTNRKFKLIDMPYTTDSHFINVGYFKGKWFAATSHKIINMDYLALILLPALKEEQLKDNEPVLEPKAFLKYTYKFDINTSLFFFIYVKTAFNALAFLKGSDFASKEMFDNIRKSILIHDNSISDFIVNEYNINNELKDIAIRIPEKAHFVIITSRFNSVIAYVSFYKERPALVKLTDNYEGEVFTEAIVCDWKNRNEFTLDEIPN</sequence>
<dbReference type="RefSeq" id="WP_152750535.1">
    <property type="nucleotide sequence ID" value="NZ_SPSE01000015.1"/>
</dbReference>
<reference evidence="1" key="1">
    <citation type="journal article" date="2019" name="Lett. Appl. Microbiol.">
        <title>A case of 'blown pack' spoilage of vacuum-packaged pork likely associated with Clostridium estertheticum in Canada.</title>
        <authorList>
            <person name="Zhang P."/>
            <person name="Ward P."/>
            <person name="McMullen L.M."/>
            <person name="Yang X."/>
        </authorList>
    </citation>
    <scope>NUCLEOTIDE SEQUENCE [LARGE SCALE GENOMIC DNA]</scope>
    <source>
        <strain evidence="1">MA19</strain>
    </source>
</reference>
<evidence type="ECO:0000313" key="2">
    <source>
        <dbReference type="Proteomes" id="UP000342249"/>
    </source>
</evidence>
<evidence type="ECO:0000313" key="1">
    <source>
        <dbReference type="EMBL" id="MPQ61222.1"/>
    </source>
</evidence>
<gene>
    <name evidence="1" type="ORF">E4V82_03730</name>
</gene>
<comment type="caution">
    <text evidence="1">The sequence shown here is derived from an EMBL/GenBank/DDBJ whole genome shotgun (WGS) entry which is preliminary data.</text>
</comment>
<evidence type="ECO:0008006" key="3">
    <source>
        <dbReference type="Google" id="ProtNLM"/>
    </source>
</evidence>
<proteinExistence type="predicted"/>
<organism evidence="1 2">
    <name type="scientific">Clostridium estertheticum</name>
    <dbReference type="NCBI Taxonomy" id="238834"/>
    <lineage>
        <taxon>Bacteria</taxon>
        <taxon>Bacillati</taxon>
        <taxon>Bacillota</taxon>
        <taxon>Clostridia</taxon>
        <taxon>Eubacteriales</taxon>
        <taxon>Clostridiaceae</taxon>
        <taxon>Clostridium</taxon>
    </lineage>
</organism>